<dbReference type="Gene3D" id="3.40.630.30">
    <property type="match status" value="1"/>
</dbReference>
<feature type="domain" description="N-acyl amino acid synthase FeeM catalytic core" evidence="1">
    <location>
        <begin position="45"/>
        <end position="186"/>
    </location>
</feature>
<gene>
    <name evidence="2" type="ORF">I7X39_17105</name>
</gene>
<evidence type="ECO:0000259" key="1">
    <source>
        <dbReference type="Pfam" id="PF21926"/>
    </source>
</evidence>
<name>A0A931NI97_9BURK</name>
<proteinExistence type="predicted"/>
<protein>
    <recommendedName>
        <fullName evidence="1">N-acyl amino acid synthase FeeM catalytic core domain-containing protein</fullName>
    </recommendedName>
</protein>
<reference evidence="2" key="1">
    <citation type="submission" date="2020-12" db="EMBL/GenBank/DDBJ databases">
        <title>The genome sequence of Inhella sp. 1Y17.</title>
        <authorList>
            <person name="Liu Y."/>
        </authorList>
    </citation>
    <scope>NUCLEOTIDE SEQUENCE</scope>
    <source>
        <strain evidence="2">1Y17</strain>
    </source>
</reference>
<dbReference type="RefSeq" id="WP_198112381.1">
    <property type="nucleotide sequence ID" value="NZ_JAEDAK010000013.1"/>
</dbReference>
<accession>A0A931NI97</accession>
<dbReference type="InterPro" id="IPR016181">
    <property type="entry name" value="Acyl_CoA_acyltransferase"/>
</dbReference>
<dbReference type="InterPro" id="IPR054597">
    <property type="entry name" value="FeeM_cat"/>
</dbReference>
<dbReference type="EMBL" id="JAEDAK010000013">
    <property type="protein sequence ID" value="MBH9578613.1"/>
    <property type="molecule type" value="Genomic_DNA"/>
</dbReference>
<dbReference type="SUPFAM" id="SSF55729">
    <property type="entry name" value="Acyl-CoA N-acyltransferases (Nat)"/>
    <property type="match status" value="1"/>
</dbReference>
<dbReference type="AlphaFoldDB" id="A0A931NI97"/>
<dbReference type="Pfam" id="PF21926">
    <property type="entry name" value="FeeM"/>
    <property type="match status" value="1"/>
</dbReference>
<comment type="caution">
    <text evidence="2">The sequence shown here is derived from an EMBL/GenBank/DDBJ whole genome shotgun (WGS) entry which is preliminary data.</text>
</comment>
<keyword evidence="3" id="KW-1185">Reference proteome</keyword>
<evidence type="ECO:0000313" key="3">
    <source>
        <dbReference type="Proteomes" id="UP000613266"/>
    </source>
</evidence>
<sequence length="245" mass="26893">MTGSVSELRVSPSLAACPASGAELVQERLPFTVTVARSEQDLRDAVRVRQSAYARHLPRFAETLGEPEPADREPGNWVLLARSKLDGSPLGSLRIQTNARRPLDLEASMSLPPELANARLAEATRLGLAQGVSGRLVKAALFKAFYLICRSQGVDHMVITGRTPIDRQYQRLLFEDVWAPHQTYAMAHVHQLPHRVMHLHVPGAQARWQAARHPLLNFMCGTEHPDLQLPASAPAAAPVAARALH</sequence>
<dbReference type="Proteomes" id="UP000613266">
    <property type="component" value="Unassembled WGS sequence"/>
</dbReference>
<organism evidence="2 3">
    <name type="scientific">Inhella proteolytica</name>
    <dbReference type="NCBI Taxonomy" id="2795029"/>
    <lineage>
        <taxon>Bacteria</taxon>
        <taxon>Pseudomonadati</taxon>
        <taxon>Pseudomonadota</taxon>
        <taxon>Betaproteobacteria</taxon>
        <taxon>Burkholderiales</taxon>
        <taxon>Sphaerotilaceae</taxon>
        <taxon>Inhella</taxon>
    </lineage>
</organism>
<evidence type="ECO:0000313" key="2">
    <source>
        <dbReference type="EMBL" id="MBH9578613.1"/>
    </source>
</evidence>